<dbReference type="EMBL" id="VAFL01000027">
    <property type="protein sequence ID" value="TKW63898.1"/>
    <property type="molecule type" value="Genomic_DNA"/>
</dbReference>
<sequence length="470" mass="50128">MKLGILGLSCAFLVSGCAFPTHVQRFGVEYNEALASMANEQTMLNILRASKGMPTHFTSVSRFTGTLSMKATGSMNGQLRGSGLTRSETTGSSLSTATTAGTSLAPAGLTTNNSVVTTPGSTSSIVSGIAEGVDVYTPQIGGELNSGTAFDVQVFDQQKFYQGILSAVPFSTVEMLINQGFEADLVANLLIARIDLYREDPAVKDKKIGDAIASIRNDASDRARFQAIIDCNALDVADMRGSATKIAPISRLDLSTAAGKDRITLEQLALFDGEKFGLSDPEGISADGKTDATVYVVKPGAKSRMPKLVRRSCDGVPQPASALAAPSEYQAEAQYLGDNYALVGTVVNGVAERQRTKVVVELVFRSPEAVLRAVGEMVRHQGLLATPTLAVCADGTANCTGRQKQRVALFQVAKKRDRSALLAVRFMDQDYSIPESEFRSMQIVTIIQQLINLQKESSERALSIPVRAVP</sequence>
<dbReference type="PROSITE" id="PS51257">
    <property type="entry name" value="PROKAR_LIPOPROTEIN"/>
    <property type="match status" value="1"/>
</dbReference>
<comment type="caution">
    <text evidence="3">The sequence shown here is derived from an EMBL/GenBank/DDBJ whole genome shotgun (WGS) entry which is preliminary data.</text>
</comment>
<gene>
    <name evidence="3" type="ORF">DI616_18955</name>
</gene>
<feature type="chain" id="PRO_5021958650" evidence="2">
    <location>
        <begin position="21"/>
        <end position="470"/>
    </location>
</feature>
<accession>A0A533I292</accession>
<keyword evidence="2" id="KW-0732">Signal</keyword>
<reference evidence="3 4" key="1">
    <citation type="journal article" date="2017" name="Nat. Commun.">
        <title>In situ click chemistry generation of cyclooxygenase-2 inhibitors.</title>
        <authorList>
            <person name="Bhardwaj A."/>
            <person name="Kaur J."/>
            <person name="Wuest M."/>
            <person name="Wuest F."/>
        </authorList>
    </citation>
    <scope>NUCLEOTIDE SEQUENCE [LARGE SCALE GENOMIC DNA]</scope>
    <source>
        <strain evidence="3">S2_012_000_R3_94</strain>
    </source>
</reference>
<dbReference type="Proteomes" id="UP000315344">
    <property type="component" value="Unassembled WGS sequence"/>
</dbReference>
<feature type="compositionally biased region" description="Polar residues" evidence="1">
    <location>
        <begin position="76"/>
        <end position="88"/>
    </location>
</feature>
<feature type="region of interest" description="Disordered" evidence="1">
    <location>
        <begin position="76"/>
        <end position="99"/>
    </location>
</feature>
<feature type="signal peptide" evidence="2">
    <location>
        <begin position="1"/>
        <end position="20"/>
    </location>
</feature>
<evidence type="ECO:0000313" key="3">
    <source>
        <dbReference type="EMBL" id="TKW63898.1"/>
    </source>
</evidence>
<evidence type="ECO:0000313" key="4">
    <source>
        <dbReference type="Proteomes" id="UP000315344"/>
    </source>
</evidence>
<evidence type="ECO:0000256" key="1">
    <source>
        <dbReference type="SAM" id="MobiDB-lite"/>
    </source>
</evidence>
<proteinExistence type="predicted"/>
<feature type="compositionally biased region" description="Low complexity" evidence="1">
    <location>
        <begin position="89"/>
        <end position="99"/>
    </location>
</feature>
<protein>
    <submittedName>
        <fullName evidence="3">Uncharacterized protein</fullName>
    </submittedName>
</protein>
<evidence type="ECO:0000256" key="2">
    <source>
        <dbReference type="SAM" id="SignalP"/>
    </source>
</evidence>
<name>A0A533I292_PARDE</name>
<dbReference type="AlphaFoldDB" id="A0A533I292"/>
<organism evidence="3 4">
    <name type="scientific">Paracoccus denitrificans</name>
    <dbReference type="NCBI Taxonomy" id="266"/>
    <lineage>
        <taxon>Bacteria</taxon>
        <taxon>Pseudomonadati</taxon>
        <taxon>Pseudomonadota</taxon>
        <taxon>Alphaproteobacteria</taxon>
        <taxon>Rhodobacterales</taxon>
        <taxon>Paracoccaceae</taxon>
        <taxon>Paracoccus</taxon>
    </lineage>
</organism>